<dbReference type="EMBL" id="QRSS01000010">
    <property type="protein sequence ID" value="RGQ04475.1"/>
    <property type="molecule type" value="Genomic_DNA"/>
</dbReference>
<dbReference type="NCBIfam" id="NF038315">
    <property type="entry name" value="HxsD_rel"/>
    <property type="match status" value="1"/>
</dbReference>
<accession>A0A411ZNY9</accession>
<proteinExistence type="predicted"/>
<reference evidence="1 2" key="1">
    <citation type="submission" date="2018-08" db="EMBL/GenBank/DDBJ databases">
        <title>A genome reference for cultivated species of the human gut microbiota.</title>
        <authorList>
            <person name="Zou Y."/>
            <person name="Xue W."/>
            <person name="Luo G."/>
        </authorList>
    </citation>
    <scope>NUCLEOTIDE SEQUENCE [LARGE SCALE GENOMIC DNA]</scope>
    <source>
        <strain evidence="1 2">AF29-2BH</strain>
    </source>
</reference>
<dbReference type="AlphaFoldDB" id="A0A411ZNY9"/>
<evidence type="ECO:0000313" key="2">
    <source>
        <dbReference type="Proteomes" id="UP000283585"/>
    </source>
</evidence>
<evidence type="ECO:0000313" key="1">
    <source>
        <dbReference type="EMBL" id="RGQ04475.1"/>
    </source>
</evidence>
<organism evidence="1 2">
    <name type="scientific">Blautia obeum</name>
    <dbReference type="NCBI Taxonomy" id="40520"/>
    <lineage>
        <taxon>Bacteria</taxon>
        <taxon>Bacillati</taxon>
        <taxon>Bacillota</taxon>
        <taxon>Clostridia</taxon>
        <taxon>Lachnospirales</taxon>
        <taxon>Lachnospiraceae</taxon>
        <taxon>Blautia</taxon>
    </lineage>
</organism>
<sequence length="74" mass="8644">MKNKLLLNKELYNNDAVRKTMKAFSALAEISLSETDKYYELIFRDCKVNTIQTIREFENYVLIETIQSAGDLYA</sequence>
<dbReference type="Proteomes" id="UP000283585">
    <property type="component" value="Unassembled WGS sequence"/>
</dbReference>
<gene>
    <name evidence="1" type="ORF">DWZ12_09840</name>
</gene>
<comment type="caution">
    <text evidence="1">The sequence shown here is derived from an EMBL/GenBank/DDBJ whole genome shotgun (WGS) entry which is preliminary data.</text>
</comment>
<dbReference type="RefSeq" id="WP_118044718.1">
    <property type="nucleotide sequence ID" value="NZ_QRSS01000010.1"/>
</dbReference>
<name>A0A411ZNY9_9FIRM</name>
<dbReference type="InterPro" id="IPR049918">
    <property type="entry name" value="HxsD-rel"/>
</dbReference>
<protein>
    <submittedName>
        <fullName evidence="1">Uncharacterized protein</fullName>
    </submittedName>
</protein>